<feature type="domain" description="RNase H type-1" evidence="10">
    <location>
        <begin position="212"/>
        <end position="362"/>
    </location>
</feature>
<dbReference type="GO" id="GO:0000287">
    <property type="term" value="F:magnesium ion binding"/>
    <property type="evidence" value="ECO:0007669"/>
    <property type="project" value="InterPro"/>
</dbReference>
<comment type="caution">
    <text evidence="11">The sequence shown here is derived from an EMBL/GenBank/DDBJ whole genome shotgun (WGS) entry which is preliminary data.</text>
</comment>
<evidence type="ECO:0000256" key="1">
    <source>
        <dbReference type="ARBA" id="ARBA00000077"/>
    </source>
</evidence>
<dbReference type="Gene3D" id="3.30.420.10">
    <property type="entry name" value="Ribonuclease H-like superfamily/Ribonuclease H"/>
    <property type="match status" value="1"/>
</dbReference>
<keyword evidence="12" id="KW-1185">Reference proteome</keyword>
<evidence type="ECO:0000256" key="2">
    <source>
        <dbReference type="ARBA" id="ARBA00001946"/>
    </source>
</evidence>
<dbReference type="InterPro" id="IPR037056">
    <property type="entry name" value="RNase_H1_N_sf"/>
</dbReference>
<keyword evidence="7" id="KW-0255">Endonuclease</keyword>
<dbReference type="FunFam" id="3.30.420.10:FF:000090">
    <property type="entry name" value="Ribonuclease H"/>
    <property type="match status" value="1"/>
</dbReference>
<evidence type="ECO:0000256" key="4">
    <source>
        <dbReference type="ARBA" id="ARBA00012180"/>
    </source>
</evidence>
<dbReference type="Pfam" id="PF00075">
    <property type="entry name" value="RNase_H"/>
    <property type="match status" value="1"/>
</dbReference>
<sequence length="371" mass="39974">MSFGASPSLNGTDQLGGGKRKRVADTKFYTVRLGHRPGIYNTWTECLEQVKGFKGAVFKSFPTLTDAEKFLNGEDPSPSSGSKQTYKFYAVRSGRVPGIYTDWPTAQKQITGWSKPAHKCFSTRAEAQRFLEGDGANDDLIAQLESAAKKSKKGGKGKEAPDFTYEPGVGLPVGAEDGFDPNILLQAGTGNVIIKGRAQKAATKLHSTGPVAGGMTRVYTDGSSLGNGKQGAFAGVGVYFGPADQRNVSEPLPGTRQTNQRAELQALVRALDIMPRDQHVTLVSDSNYAIKCATEWSKNWQKNGWKAANGKPVENKDIVEVLLAKVAERETMGSQTKFEWVKGHDSNHGNVEADRLAVEGARFAANMAASL</sequence>
<dbReference type="InterPro" id="IPR017067">
    <property type="entry name" value="RNase_H1_euk"/>
</dbReference>
<protein>
    <recommendedName>
        <fullName evidence="4">ribonuclease H</fullName>
        <ecNumber evidence="4">3.1.26.4</ecNumber>
    </recommendedName>
</protein>
<dbReference type="OrthoDB" id="407198at2759"/>
<organism evidence="11 12">
    <name type="scientific">Gomphillus americanus</name>
    <dbReference type="NCBI Taxonomy" id="1940652"/>
    <lineage>
        <taxon>Eukaryota</taxon>
        <taxon>Fungi</taxon>
        <taxon>Dikarya</taxon>
        <taxon>Ascomycota</taxon>
        <taxon>Pezizomycotina</taxon>
        <taxon>Lecanoromycetes</taxon>
        <taxon>OSLEUM clade</taxon>
        <taxon>Ostropomycetidae</taxon>
        <taxon>Ostropales</taxon>
        <taxon>Graphidaceae</taxon>
        <taxon>Gomphilloideae</taxon>
        <taxon>Gomphillus</taxon>
    </lineage>
</organism>
<dbReference type="Gene3D" id="3.40.970.10">
    <property type="entry name" value="Ribonuclease H1, N-terminal domain"/>
    <property type="match status" value="2"/>
</dbReference>
<dbReference type="PANTHER" id="PTHR10642:SF26">
    <property type="entry name" value="RIBONUCLEASE H1"/>
    <property type="match status" value="1"/>
</dbReference>
<dbReference type="PANTHER" id="PTHR10642">
    <property type="entry name" value="RIBONUCLEASE H1"/>
    <property type="match status" value="1"/>
</dbReference>
<dbReference type="PIRSF" id="PIRSF036852">
    <property type="entry name" value="Ribonuclease_H1_euk"/>
    <property type="match status" value="1"/>
</dbReference>
<dbReference type="Proteomes" id="UP000664169">
    <property type="component" value="Unassembled WGS sequence"/>
</dbReference>
<gene>
    <name evidence="11" type="ORF">GOMPHAMPRED_000632</name>
</gene>
<dbReference type="PROSITE" id="PS50879">
    <property type="entry name" value="RNASE_H_1"/>
    <property type="match status" value="1"/>
</dbReference>
<comment type="catalytic activity">
    <reaction evidence="1">
        <text>Endonucleolytic cleavage to 5'-phosphomonoester.</text>
        <dbReference type="EC" id="3.1.26.4"/>
    </reaction>
</comment>
<evidence type="ECO:0000256" key="5">
    <source>
        <dbReference type="ARBA" id="ARBA00022722"/>
    </source>
</evidence>
<dbReference type="SUPFAM" id="SSF55658">
    <property type="entry name" value="L9 N-domain-like"/>
    <property type="match status" value="2"/>
</dbReference>
<dbReference type="CDD" id="cd09280">
    <property type="entry name" value="RNase_HI_eukaryote_like"/>
    <property type="match status" value="1"/>
</dbReference>
<dbReference type="GO" id="GO:0043137">
    <property type="term" value="P:DNA replication, removal of RNA primer"/>
    <property type="evidence" value="ECO:0007669"/>
    <property type="project" value="TreeGrafter"/>
</dbReference>
<dbReference type="AlphaFoldDB" id="A0A8H3I451"/>
<dbReference type="SUPFAM" id="SSF53098">
    <property type="entry name" value="Ribonuclease H-like"/>
    <property type="match status" value="1"/>
</dbReference>
<evidence type="ECO:0000313" key="11">
    <source>
        <dbReference type="EMBL" id="CAF9903923.1"/>
    </source>
</evidence>
<dbReference type="InterPro" id="IPR002156">
    <property type="entry name" value="RNaseH_domain"/>
</dbReference>
<evidence type="ECO:0000256" key="9">
    <source>
        <dbReference type="ARBA" id="ARBA00022842"/>
    </source>
</evidence>
<keyword evidence="9" id="KW-0460">Magnesium</keyword>
<dbReference type="GO" id="GO:0004523">
    <property type="term" value="F:RNA-DNA hybrid ribonuclease activity"/>
    <property type="evidence" value="ECO:0007669"/>
    <property type="project" value="UniProtKB-EC"/>
</dbReference>
<dbReference type="InterPro" id="IPR009027">
    <property type="entry name" value="Ribosomal_bL9/RNase_H1_N"/>
</dbReference>
<dbReference type="EMBL" id="CAJPDQ010000001">
    <property type="protein sequence ID" value="CAF9903923.1"/>
    <property type="molecule type" value="Genomic_DNA"/>
</dbReference>
<keyword evidence="8" id="KW-0378">Hydrolase</keyword>
<comment type="cofactor">
    <cofactor evidence="2">
        <name>Mg(2+)</name>
        <dbReference type="ChEBI" id="CHEBI:18420"/>
    </cofactor>
</comment>
<dbReference type="GO" id="GO:0003676">
    <property type="term" value="F:nucleic acid binding"/>
    <property type="evidence" value="ECO:0007669"/>
    <property type="project" value="InterPro"/>
</dbReference>
<comment type="similarity">
    <text evidence="3">Belongs to the RNase H family.</text>
</comment>
<dbReference type="EC" id="3.1.26.4" evidence="4"/>
<name>A0A8H3I451_9LECA</name>
<dbReference type="InterPro" id="IPR011320">
    <property type="entry name" value="RNase_H1_N"/>
</dbReference>
<dbReference type="FunFam" id="3.40.970.10:FF:000001">
    <property type="entry name" value="Ribonuclease H1"/>
    <property type="match status" value="2"/>
</dbReference>
<evidence type="ECO:0000256" key="8">
    <source>
        <dbReference type="ARBA" id="ARBA00022801"/>
    </source>
</evidence>
<reference evidence="11" key="1">
    <citation type="submission" date="2021-03" db="EMBL/GenBank/DDBJ databases">
        <authorList>
            <person name="Tagirdzhanova G."/>
        </authorList>
    </citation>
    <scope>NUCLEOTIDE SEQUENCE</scope>
</reference>
<evidence type="ECO:0000256" key="3">
    <source>
        <dbReference type="ARBA" id="ARBA00005300"/>
    </source>
</evidence>
<accession>A0A8H3I451</accession>
<keyword evidence="5" id="KW-0540">Nuclease</keyword>
<proteinExistence type="inferred from homology"/>
<evidence type="ECO:0000313" key="12">
    <source>
        <dbReference type="Proteomes" id="UP000664169"/>
    </source>
</evidence>
<dbReference type="InterPro" id="IPR036397">
    <property type="entry name" value="RNaseH_sf"/>
</dbReference>
<dbReference type="InterPro" id="IPR012337">
    <property type="entry name" value="RNaseH-like_sf"/>
</dbReference>
<evidence type="ECO:0000259" key="10">
    <source>
        <dbReference type="PROSITE" id="PS50879"/>
    </source>
</evidence>
<dbReference type="InterPro" id="IPR050092">
    <property type="entry name" value="RNase_H"/>
</dbReference>
<keyword evidence="6" id="KW-0479">Metal-binding</keyword>
<evidence type="ECO:0000256" key="6">
    <source>
        <dbReference type="ARBA" id="ARBA00022723"/>
    </source>
</evidence>
<dbReference type="Pfam" id="PF01693">
    <property type="entry name" value="Cauli_VI"/>
    <property type="match status" value="2"/>
</dbReference>
<evidence type="ECO:0000256" key="7">
    <source>
        <dbReference type="ARBA" id="ARBA00022759"/>
    </source>
</evidence>